<comment type="subcellular location">
    <subcellularLocation>
        <location evidence="1">Cell membrane</location>
        <topology evidence="1">Multi-pass membrane protein</topology>
    </subcellularLocation>
</comment>
<dbReference type="AlphaFoldDB" id="A0A2M8EL45"/>
<dbReference type="EMBL" id="PFSJ01000025">
    <property type="protein sequence ID" value="PJC23464.1"/>
    <property type="molecule type" value="Genomic_DNA"/>
</dbReference>
<feature type="transmembrane region" description="Helical" evidence="7">
    <location>
        <begin position="226"/>
        <end position="246"/>
    </location>
</feature>
<organism evidence="8 9">
    <name type="scientific">candidate division WWE3 bacterium CG_4_9_14_0_2_um_filter_35_11</name>
    <dbReference type="NCBI Taxonomy" id="1975077"/>
    <lineage>
        <taxon>Bacteria</taxon>
        <taxon>Katanobacteria</taxon>
    </lineage>
</organism>
<evidence type="ECO:0000256" key="6">
    <source>
        <dbReference type="ARBA" id="ARBA00023136"/>
    </source>
</evidence>
<reference evidence="9" key="1">
    <citation type="submission" date="2017-09" db="EMBL/GenBank/DDBJ databases">
        <title>Depth-based differentiation of microbial function through sediment-hosted aquifers and enrichment of novel symbionts in the deep terrestrial subsurface.</title>
        <authorList>
            <person name="Probst A.J."/>
            <person name="Ladd B."/>
            <person name="Jarett J.K."/>
            <person name="Geller-Mcgrath D.E."/>
            <person name="Sieber C.M.K."/>
            <person name="Emerson J.B."/>
            <person name="Anantharaman K."/>
            <person name="Thomas B.C."/>
            <person name="Malmstrom R."/>
            <person name="Stieglmeier M."/>
            <person name="Klingl A."/>
            <person name="Woyke T."/>
            <person name="Ryan C.M."/>
            <person name="Banfield J.F."/>
        </authorList>
    </citation>
    <scope>NUCLEOTIDE SEQUENCE [LARGE SCALE GENOMIC DNA]</scope>
</reference>
<name>A0A2M8EL45_UNCKA</name>
<keyword evidence="4 7" id="KW-0812">Transmembrane</keyword>
<keyword evidence="2" id="KW-1003">Cell membrane</keyword>
<feature type="transmembrane region" description="Helical" evidence="7">
    <location>
        <begin position="56"/>
        <end position="76"/>
    </location>
</feature>
<sequence length="476" mass="52713">MKFIINSLTWIYVTCIIILLLSAYYVKIAYEYLPLKIPFLYTLPWGNLQLANKSSMWILLGLSALIIITNAALSFYENSKSNFYISRFYSFVTLLCTIVINSYAVRIVYISSTKEILFPIWIKLLLIPMVLAFLSTVIITPLVIKFAKKYNFMDDPFRHKHPGMLLKKPVPRAGGFAFLLGILIPGIFLLPIITSQKIIGIIIGSIICVVVGLVDDKKDVSPYKRLLIQALSISIAVLSGIILIYISNPFGEAIKLDSYKYVINFAGEHKIYYFGALAAALWIGWTMNFMSWANGTDGVYAGLVTISAFVISILMLQTLDEDPGVGIFIKLAALTSGAGLGMAIFTWPPQKLLWGFGATSAGLIIAALSILGSTKVATTLIVLMIPFLDGLFAIVRRLRRKQLPFWGDREHLHHKLLEGLGWSKQKVAVFYWSTTILLGAIGILTSGQIRALSLATIATLIIAGIASINFIKKPKQ</sequence>
<feature type="transmembrane region" description="Helical" evidence="7">
    <location>
        <begin position="451"/>
        <end position="471"/>
    </location>
</feature>
<comment type="caution">
    <text evidence="8">The sequence shown here is derived from an EMBL/GenBank/DDBJ whole genome shotgun (WGS) entry which is preliminary data.</text>
</comment>
<dbReference type="GO" id="GO:0005886">
    <property type="term" value="C:plasma membrane"/>
    <property type="evidence" value="ECO:0007669"/>
    <property type="project" value="UniProtKB-SubCell"/>
</dbReference>
<evidence type="ECO:0000256" key="2">
    <source>
        <dbReference type="ARBA" id="ARBA00022475"/>
    </source>
</evidence>
<dbReference type="GO" id="GO:0016780">
    <property type="term" value="F:phosphotransferase activity, for other substituted phosphate groups"/>
    <property type="evidence" value="ECO:0007669"/>
    <property type="project" value="InterPro"/>
</dbReference>
<keyword evidence="6 7" id="KW-0472">Membrane</keyword>
<accession>A0A2M8EL45</accession>
<feature type="transmembrane region" description="Helical" evidence="7">
    <location>
        <begin position="427"/>
        <end position="445"/>
    </location>
</feature>
<dbReference type="Pfam" id="PF00953">
    <property type="entry name" value="Glycos_transf_4"/>
    <property type="match status" value="1"/>
</dbReference>
<evidence type="ECO:0000313" key="9">
    <source>
        <dbReference type="Proteomes" id="UP000229756"/>
    </source>
</evidence>
<feature type="transmembrane region" description="Helical" evidence="7">
    <location>
        <begin position="7"/>
        <end position="26"/>
    </location>
</feature>
<dbReference type="PANTHER" id="PTHR22926">
    <property type="entry name" value="PHOSPHO-N-ACETYLMURAMOYL-PENTAPEPTIDE-TRANSFERASE"/>
    <property type="match status" value="1"/>
</dbReference>
<dbReference type="CDD" id="cd06853">
    <property type="entry name" value="GT_WecA_like"/>
    <property type="match status" value="1"/>
</dbReference>
<protein>
    <recommendedName>
        <fullName evidence="10">Undecaprenyl/decaprenyl-phosphate alpha-N-acetylglucosaminyl 1-phosphate transferase</fullName>
    </recommendedName>
</protein>
<dbReference type="PANTHER" id="PTHR22926:SF3">
    <property type="entry name" value="UNDECAPRENYL-PHOSPHATE ALPHA-N-ACETYLGLUCOSAMINYL 1-PHOSPHATE TRANSFERASE"/>
    <property type="match status" value="1"/>
</dbReference>
<evidence type="ECO:0000313" key="8">
    <source>
        <dbReference type="EMBL" id="PJC23464.1"/>
    </source>
</evidence>
<evidence type="ECO:0000256" key="3">
    <source>
        <dbReference type="ARBA" id="ARBA00022679"/>
    </source>
</evidence>
<keyword evidence="5 7" id="KW-1133">Transmembrane helix</keyword>
<feature type="transmembrane region" description="Helical" evidence="7">
    <location>
        <begin position="88"/>
        <end position="109"/>
    </location>
</feature>
<feature type="transmembrane region" description="Helical" evidence="7">
    <location>
        <begin position="271"/>
        <end position="292"/>
    </location>
</feature>
<proteinExistence type="predicted"/>
<feature type="transmembrane region" description="Helical" evidence="7">
    <location>
        <begin position="299"/>
        <end position="319"/>
    </location>
</feature>
<dbReference type="Proteomes" id="UP000229756">
    <property type="component" value="Unassembled WGS sequence"/>
</dbReference>
<evidence type="ECO:0000256" key="5">
    <source>
        <dbReference type="ARBA" id="ARBA00022989"/>
    </source>
</evidence>
<evidence type="ECO:0000256" key="7">
    <source>
        <dbReference type="SAM" id="Phobius"/>
    </source>
</evidence>
<evidence type="ECO:0008006" key="10">
    <source>
        <dbReference type="Google" id="ProtNLM"/>
    </source>
</evidence>
<feature type="transmembrane region" description="Helical" evidence="7">
    <location>
        <begin position="121"/>
        <end position="144"/>
    </location>
</feature>
<dbReference type="InterPro" id="IPR000715">
    <property type="entry name" value="Glycosyl_transferase_4"/>
</dbReference>
<dbReference type="GO" id="GO:0071555">
    <property type="term" value="P:cell wall organization"/>
    <property type="evidence" value="ECO:0007669"/>
    <property type="project" value="TreeGrafter"/>
</dbReference>
<feature type="transmembrane region" description="Helical" evidence="7">
    <location>
        <begin position="352"/>
        <end position="371"/>
    </location>
</feature>
<feature type="transmembrane region" description="Helical" evidence="7">
    <location>
        <begin position="377"/>
        <end position="395"/>
    </location>
</feature>
<dbReference type="GO" id="GO:0044038">
    <property type="term" value="P:cell wall macromolecule biosynthetic process"/>
    <property type="evidence" value="ECO:0007669"/>
    <property type="project" value="TreeGrafter"/>
</dbReference>
<feature type="transmembrane region" description="Helical" evidence="7">
    <location>
        <begin position="198"/>
        <end position="214"/>
    </location>
</feature>
<keyword evidence="3" id="KW-0808">Transferase</keyword>
<gene>
    <name evidence="8" type="ORF">CO058_03460</name>
</gene>
<feature type="transmembrane region" description="Helical" evidence="7">
    <location>
        <begin position="173"/>
        <end position="192"/>
    </location>
</feature>
<feature type="transmembrane region" description="Helical" evidence="7">
    <location>
        <begin position="325"/>
        <end position="345"/>
    </location>
</feature>
<evidence type="ECO:0000256" key="1">
    <source>
        <dbReference type="ARBA" id="ARBA00004651"/>
    </source>
</evidence>
<evidence type="ECO:0000256" key="4">
    <source>
        <dbReference type="ARBA" id="ARBA00022692"/>
    </source>
</evidence>